<reference evidence="1 2" key="1">
    <citation type="submission" date="2016-07" db="EMBL/GenBank/DDBJ databases">
        <title>Multiple horizontal gene transfer events from other fungi enriched the ability of initially mycotrophic Trichoderma (Ascomycota) to feed on dead plant biomass.</title>
        <authorList>
            <consortium name="DOE Joint Genome Institute"/>
            <person name="Aerts A."/>
            <person name="Atanasova L."/>
            <person name="Chenthamara K."/>
            <person name="Zhang J."/>
            <person name="Grujic M."/>
            <person name="Henrissat B."/>
            <person name="Kuo A."/>
            <person name="Salamov A."/>
            <person name="Lipzen A."/>
            <person name="Labutti K."/>
            <person name="Barry K."/>
            <person name="Miao Y."/>
            <person name="Rahimi M.J."/>
            <person name="Shen Q."/>
            <person name="Grigoriev I.V."/>
            <person name="Kubicek C.P."/>
            <person name="Druzhinina I.S."/>
        </authorList>
    </citation>
    <scope>NUCLEOTIDE SEQUENCE [LARGE SCALE GENOMIC DNA]</scope>
    <source>
        <strain evidence="1 2">CBS 433.97</strain>
    </source>
</reference>
<keyword evidence="2" id="KW-1185">Reference proteome</keyword>
<evidence type="ECO:0000313" key="1">
    <source>
        <dbReference type="EMBL" id="PTB40095.1"/>
    </source>
</evidence>
<organism evidence="1 2">
    <name type="scientific">Trichoderma asperellum (strain ATCC 204424 / CBS 433.97 / NBRC 101777)</name>
    <dbReference type="NCBI Taxonomy" id="1042311"/>
    <lineage>
        <taxon>Eukaryota</taxon>
        <taxon>Fungi</taxon>
        <taxon>Dikarya</taxon>
        <taxon>Ascomycota</taxon>
        <taxon>Pezizomycotina</taxon>
        <taxon>Sordariomycetes</taxon>
        <taxon>Hypocreomycetidae</taxon>
        <taxon>Hypocreales</taxon>
        <taxon>Hypocreaceae</taxon>
        <taxon>Trichoderma</taxon>
    </lineage>
</organism>
<dbReference type="EMBL" id="KZ679263">
    <property type="protein sequence ID" value="PTB40095.1"/>
    <property type="molecule type" value="Genomic_DNA"/>
</dbReference>
<gene>
    <name evidence="1" type="ORF">M441DRAFT_426483</name>
</gene>
<dbReference type="AlphaFoldDB" id="A0A2T3Z5M8"/>
<proteinExistence type="predicted"/>
<accession>A0A2T3Z5M8</accession>
<sequence>MRYGRSGACCGGPKTTAGWRPATMNSVQRAIRQTCKQLQASMPGLDASYESWSPSFAYR</sequence>
<name>A0A2T3Z5M8_TRIA4</name>
<protein>
    <submittedName>
        <fullName evidence="1">Uncharacterized protein</fullName>
    </submittedName>
</protein>
<dbReference type="Proteomes" id="UP000240493">
    <property type="component" value="Unassembled WGS sequence"/>
</dbReference>
<evidence type="ECO:0000313" key="2">
    <source>
        <dbReference type="Proteomes" id="UP000240493"/>
    </source>
</evidence>